<dbReference type="PANTHER" id="PTHR46214:SF42">
    <property type="entry name" value="RING-CH-TYPE DOMAIN-CONTAINING PROTEIN"/>
    <property type="match status" value="1"/>
</dbReference>
<dbReference type="InterPro" id="IPR013083">
    <property type="entry name" value="Znf_RING/FYVE/PHD"/>
</dbReference>
<feature type="region of interest" description="Disordered" evidence="4">
    <location>
        <begin position="1"/>
        <end position="56"/>
    </location>
</feature>
<evidence type="ECO:0000256" key="4">
    <source>
        <dbReference type="SAM" id="MobiDB-lite"/>
    </source>
</evidence>
<evidence type="ECO:0000256" key="1">
    <source>
        <dbReference type="ARBA" id="ARBA00022723"/>
    </source>
</evidence>
<dbReference type="SUPFAM" id="SSF57850">
    <property type="entry name" value="RING/U-box"/>
    <property type="match status" value="1"/>
</dbReference>
<evidence type="ECO:0000259" key="6">
    <source>
        <dbReference type="PROSITE" id="PS51292"/>
    </source>
</evidence>
<dbReference type="GO" id="GO:0008270">
    <property type="term" value="F:zinc ion binding"/>
    <property type="evidence" value="ECO:0007669"/>
    <property type="project" value="UniProtKB-KW"/>
</dbReference>
<dbReference type="SMART" id="SM00744">
    <property type="entry name" value="RINGv"/>
    <property type="match status" value="1"/>
</dbReference>
<keyword evidence="2" id="KW-0863">Zinc-finger</keyword>
<feature type="domain" description="RING-CH-type" evidence="6">
    <location>
        <begin position="55"/>
        <end position="124"/>
    </location>
</feature>
<reference evidence="7 9" key="1">
    <citation type="journal article" date="2024" name="IScience">
        <title>Strigolactones Initiate the Formation of Haustorium-like Structures in Castilleja.</title>
        <authorList>
            <person name="Buerger M."/>
            <person name="Peterson D."/>
            <person name="Chory J."/>
        </authorList>
    </citation>
    <scope>NUCLEOTIDE SEQUENCE [LARGE SCALE GENOMIC DNA]</scope>
    <source>
        <strain evidence="7">Tecolote</strain>
        <tissue evidence="7">Flower</tissue>
    </source>
</reference>
<dbReference type="PROSITE" id="PS51292">
    <property type="entry name" value="ZF_RING_CH"/>
    <property type="match status" value="1"/>
</dbReference>
<organism evidence="8 9">
    <name type="scientific">Castilleja foliolosa</name>
    <dbReference type="NCBI Taxonomy" id="1961234"/>
    <lineage>
        <taxon>Eukaryota</taxon>
        <taxon>Viridiplantae</taxon>
        <taxon>Streptophyta</taxon>
        <taxon>Embryophyta</taxon>
        <taxon>Tracheophyta</taxon>
        <taxon>Spermatophyta</taxon>
        <taxon>Magnoliopsida</taxon>
        <taxon>eudicotyledons</taxon>
        <taxon>Gunneridae</taxon>
        <taxon>Pentapetalae</taxon>
        <taxon>asterids</taxon>
        <taxon>lamiids</taxon>
        <taxon>Lamiales</taxon>
        <taxon>Orobanchaceae</taxon>
        <taxon>Pedicularideae</taxon>
        <taxon>Castillejinae</taxon>
        <taxon>Castilleja</taxon>
    </lineage>
</organism>
<dbReference type="Gene3D" id="3.30.40.10">
    <property type="entry name" value="Zinc/RING finger domain, C3HC4 (zinc finger)"/>
    <property type="match status" value="1"/>
</dbReference>
<name>A0ABD3C0M5_9LAMI</name>
<dbReference type="Pfam" id="PF12906">
    <property type="entry name" value="RINGv"/>
    <property type="match status" value="1"/>
</dbReference>
<dbReference type="AlphaFoldDB" id="A0ABD3C0M5"/>
<evidence type="ECO:0000313" key="8">
    <source>
        <dbReference type="EMBL" id="KAL3623114.1"/>
    </source>
</evidence>
<keyword evidence="3" id="KW-0862">Zinc</keyword>
<comment type="caution">
    <text evidence="8">The sequence shown here is derived from an EMBL/GenBank/DDBJ whole genome shotgun (WGS) entry which is preliminary data.</text>
</comment>
<protein>
    <recommendedName>
        <fullName evidence="6">RING-CH-type domain-containing protein</fullName>
    </recommendedName>
</protein>
<keyword evidence="5" id="KW-0812">Transmembrane</keyword>
<feature type="transmembrane region" description="Helical" evidence="5">
    <location>
        <begin position="165"/>
        <end position="183"/>
    </location>
</feature>
<evidence type="ECO:0000256" key="5">
    <source>
        <dbReference type="SAM" id="Phobius"/>
    </source>
</evidence>
<keyword evidence="9" id="KW-1185">Reference proteome</keyword>
<dbReference type="Proteomes" id="UP001632038">
    <property type="component" value="Unassembled WGS sequence"/>
</dbReference>
<feature type="compositionally biased region" description="Acidic residues" evidence="4">
    <location>
        <begin position="42"/>
        <end position="55"/>
    </location>
</feature>
<dbReference type="InterPro" id="IPR011016">
    <property type="entry name" value="Znf_RING-CH"/>
</dbReference>
<evidence type="ECO:0000313" key="9">
    <source>
        <dbReference type="Proteomes" id="UP001632038"/>
    </source>
</evidence>
<dbReference type="EMBL" id="JAVIJP010000054">
    <property type="protein sequence ID" value="KAL3623114.1"/>
    <property type="molecule type" value="Genomic_DNA"/>
</dbReference>
<reference evidence="8" key="2">
    <citation type="submission" date="2024-11" db="EMBL/GenBank/DDBJ databases">
        <authorList>
            <person name="Burger M."/>
            <person name="Chory J."/>
        </authorList>
    </citation>
    <scope>NUCLEOTIDE SEQUENCE</scope>
    <source>
        <strain evidence="8">Tecolote</strain>
        <tissue evidence="8">Flower</tissue>
    </source>
</reference>
<keyword evidence="1" id="KW-0479">Metal-binding</keyword>
<evidence type="ECO:0000256" key="2">
    <source>
        <dbReference type="ARBA" id="ARBA00022771"/>
    </source>
</evidence>
<accession>A0ABD3C0M5</accession>
<evidence type="ECO:0000256" key="3">
    <source>
        <dbReference type="ARBA" id="ARBA00022833"/>
    </source>
</evidence>
<proteinExistence type="predicted"/>
<dbReference type="PANTHER" id="PTHR46214">
    <property type="entry name" value="ZINC FINGER, RING-CH-TYPE"/>
    <property type="match status" value="1"/>
</dbReference>
<gene>
    <name evidence="8" type="ORF">CASFOL_031930</name>
    <name evidence="7" type="ORF">CASFOL_033443</name>
</gene>
<sequence length="197" mass="21075">MATLEMPHTDIESGRRSSAANGGATVDNDEKEDGSPLFSDADLSDLESGENEIDSDEKVERECRICQLSLFSSSPDCSSSGVAIQLGCSCKDDLAAAHQHCAETWFKIKGNKICEICNSIAENVIGPSDIESGQQGGEISTVGSTSTASGWSSAAGRRCLNGHRFLNFMLACIVFAFMTNGLMEKLVRMILCISTFQ</sequence>
<dbReference type="EMBL" id="JAVIJP010000058">
    <property type="protein sequence ID" value="KAL3622835.1"/>
    <property type="molecule type" value="Genomic_DNA"/>
</dbReference>
<keyword evidence="5" id="KW-1133">Transmembrane helix</keyword>
<evidence type="ECO:0000313" key="7">
    <source>
        <dbReference type="EMBL" id="KAL3622835.1"/>
    </source>
</evidence>
<keyword evidence="5" id="KW-0472">Membrane</keyword>